<dbReference type="KEGG" id="plia:E4191_15505"/>
<sequence length="164" mass="17628">MPVEPPSSSPEEIELRSALTDLIVEIFRLNGDLLQSGDALVGDLGLTSARWQVLGAMSRSPVSLPVAHLARDMGLTRQAVQRVVDDMQAGGLVRLDPNPHHSRAKLVAMTGQGLGAYEQAMARQQAWADNLAADLQVSTIIGAVDLLQILRRRLAGDNTTTTLK</sequence>
<dbReference type="AlphaFoldDB" id="A0A4P7HNQ6"/>
<dbReference type="Pfam" id="PF12802">
    <property type="entry name" value="MarR_2"/>
    <property type="match status" value="1"/>
</dbReference>
<dbReference type="Proteomes" id="UP000296374">
    <property type="component" value="Chromosome"/>
</dbReference>
<feature type="domain" description="HTH marR-type" evidence="1">
    <location>
        <begin position="16"/>
        <end position="155"/>
    </location>
</feature>
<dbReference type="InterPro" id="IPR039422">
    <property type="entry name" value="MarR/SlyA-like"/>
</dbReference>
<evidence type="ECO:0000259" key="1">
    <source>
        <dbReference type="PROSITE" id="PS50995"/>
    </source>
</evidence>
<protein>
    <submittedName>
        <fullName evidence="2">MarR family transcriptional regulator</fullName>
    </submittedName>
</protein>
<name>A0A4P7HNQ6_9RHOB</name>
<dbReference type="Gene3D" id="1.10.10.10">
    <property type="entry name" value="Winged helix-like DNA-binding domain superfamily/Winged helix DNA-binding domain"/>
    <property type="match status" value="1"/>
</dbReference>
<dbReference type="InterPro" id="IPR036390">
    <property type="entry name" value="WH_DNA-bd_sf"/>
</dbReference>
<evidence type="ECO:0000313" key="3">
    <source>
        <dbReference type="Proteomes" id="UP000296374"/>
    </source>
</evidence>
<dbReference type="PROSITE" id="PS50995">
    <property type="entry name" value="HTH_MARR_2"/>
    <property type="match status" value="1"/>
</dbReference>
<dbReference type="SMART" id="SM00347">
    <property type="entry name" value="HTH_MARR"/>
    <property type="match status" value="1"/>
</dbReference>
<dbReference type="EMBL" id="CP038439">
    <property type="protein sequence ID" value="QBX35934.1"/>
    <property type="molecule type" value="Genomic_DNA"/>
</dbReference>
<gene>
    <name evidence="2" type="ORF">E4191_15505</name>
</gene>
<proteinExistence type="predicted"/>
<dbReference type="InterPro" id="IPR036388">
    <property type="entry name" value="WH-like_DNA-bd_sf"/>
</dbReference>
<dbReference type="PANTHER" id="PTHR33164:SF43">
    <property type="entry name" value="HTH-TYPE TRANSCRIPTIONAL REPRESSOR YETL"/>
    <property type="match status" value="1"/>
</dbReference>
<dbReference type="RefSeq" id="WP_135314198.1">
    <property type="nucleotide sequence ID" value="NZ_CP038439.1"/>
</dbReference>
<dbReference type="GO" id="GO:0006950">
    <property type="term" value="P:response to stress"/>
    <property type="evidence" value="ECO:0007669"/>
    <property type="project" value="TreeGrafter"/>
</dbReference>
<reference evidence="3" key="1">
    <citation type="submission" date="2019-03" db="EMBL/GenBank/DDBJ databases">
        <authorList>
            <person name="Li J."/>
        </authorList>
    </citation>
    <scope>NUCLEOTIDE SEQUENCE [LARGE SCALE GENOMIC DNA]</scope>
    <source>
        <strain evidence="3">2251</strain>
    </source>
</reference>
<organism evidence="2 3">
    <name type="scientific">Paracoccus liaowanqingii</name>
    <dbReference type="NCBI Taxonomy" id="2560053"/>
    <lineage>
        <taxon>Bacteria</taxon>
        <taxon>Pseudomonadati</taxon>
        <taxon>Pseudomonadota</taxon>
        <taxon>Alphaproteobacteria</taxon>
        <taxon>Rhodobacterales</taxon>
        <taxon>Paracoccaceae</taxon>
        <taxon>Paracoccus</taxon>
    </lineage>
</organism>
<dbReference type="InterPro" id="IPR000835">
    <property type="entry name" value="HTH_MarR-typ"/>
</dbReference>
<dbReference type="GO" id="GO:0003700">
    <property type="term" value="F:DNA-binding transcription factor activity"/>
    <property type="evidence" value="ECO:0007669"/>
    <property type="project" value="InterPro"/>
</dbReference>
<evidence type="ECO:0000313" key="2">
    <source>
        <dbReference type="EMBL" id="QBX35934.1"/>
    </source>
</evidence>
<dbReference type="PANTHER" id="PTHR33164">
    <property type="entry name" value="TRANSCRIPTIONAL REGULATOR, MARR FAMILY"/>
    <property type="match status" value="1"/>
</dbReference>
<dbReference type="SUPFAM" id="SSF46785">
    <property type="entry name" value="Winged helix' DNA-binding domain"/>
    <property type="match status" value="1"/>
</dbReference>
<accession>A0A4P7HNQ6</accession>